<dbReference type="STRING" id="56484.A0A1Y2EUS0"/>
<dbReference type="InterPro" id="IPR015943">
    <property type="entry name" value="WD40/YVTN_repeat-like_dom_sf"/>
</dbReference>
<dbReference type="PROSITE" id="PS50294">
    <property type="entry name" value="WD_REPEATS_REGION"/>
    <property type="match status" value="2"/>
</dbReference>
<dbReference type="InterPro" id="IPR001680">
    <property type="entry name" value="WD40_rpt"/>
</dbReference>
<dbReference type="InterPro" id="IPR051859">
    <property type="entry name" value="DCAF"/>
</dbReference>
<accession>A0A1Y2EUS0</accession>
<dbReference type="SMART" id="SM00320">
    <property type="entry name" value="WD40"/>
    <property type="match status" value="7"/>
</dbReference>
<organism evidence="2 3">
    <name type="scientific">Protomyces lactucae-debilis</name>
    <dbReference type="NCBI Taxonomy" id="2754530"/>
    <lineage>
        <taxon>Eukaryota</taxon>
        <taxon>Fungi</taxon>
        <taxon>Dikarya</taxon>
        <taxon>Ascomycota</taxon>
        <taxon>Taphrinomycotina</taxon>
        <taxon>Taphrinomycetes</taxon>
        <taxon>Taphrinales</taxon>
        <taxon>Protomycetaceae</taxon>
        <taxon>Protomyces</taxon>
    </lineage>
</organism>
<reference evidence="2 3" key="1">
    <citation type="submission" date="2016-07" db="EMBL/GenBank/DDBJ databases">
        <title>Pervasive Adenine N6-methylation of Active Genes in Fungi.</title>
        <authorList>
            <consortium name="DOE Joint Genome Institute"/>
            <person name="Mondo S.J."/>
            <person name="Dannebaum R.O."/>
            <person name="Kuo R.C."/>
            <person name="Labutti K."/>
            <person name="Haridas S."/>
            <person name="Kuo A."/>
            <person name="Salamov A."/>
            <person name="Ahrendt S.R."/>
            <person name="Lipzen A."/>
            <person name="Sullivan W."/>
            <person name="Andreopoulos W.B."/>
            <person name="Clum A."/>
            <person name="Lindquist E."/>
            <person name="Daum C."/>
            <person name="Ramamoorthy G.K."/>
            <person name="Gryganskyi A."/>
            <person name="Culley D."/>
            <person name="Magnuson J.K."/>
            <person name="James T.Y."/>
            <person name="O'Malley M.A."/>
            <person name="Stajich J.E."/>
            <person name="Spatafora J.W."/>
            <person name="Visel A."/>
            <person name="Grigoriev I.V."/>
        </authorList>
    </citation>
    <scope>NUCLEOTIDE SEQUENCE [LARGE SCALE GENOMIC DNA]</scope>
    <source>
        <strain evidence="2 3">12-1054</strain>
    </source>
</reference>
<dbReference type="GeneID" id="63784738"/>
<dbReference type="PROSITE" id="PS50082">
    <property type="entry name" value="WD_REPEATS_2"/>
    <property type="match status" value="2"/>
</dbReference>
<dbReference type="RefSeq" id="XP_040722069.1">
    <property type="nucleotide sequence ID" value="XM_040868139.1"/>
</dbReference>
<feature type="repeat" description="WD" evidence="1">
    <location>
        <begin position="253"/>
        <end position="286"/>
    </location>
</feature>
<name>A0A1Y2EUS0_PROLT</name>
<dbReference type="GO" id="GO:0043161">
    <property type="term" value="P:proteasome-mediated ubiquitin-dependent protein catabolic process"/>
    <property type="evidence" value="ECO:0007669"/>
    <property type="project" value="TreeGrafter"/>
</dbReference>
<dbReference type="Pfam" id="PF00400">
    <property type="entry name" value="WD40"/>
    <property type="match status" value="3"/>
</dbReference>
<dbReference type="Proteomes" id="UP000193685">
    <property type="component" value="Unassembled WGS sequence"/>
</dbReference>
<gene>
    <name evidence="2" type="ORF">BCR37DRAFT_352545</name>
</gene>
<evidence type="ECO:0000313" key="3">
    <source>
        <dbReference type="Proteomes" id="UP000193685"/>
    </source>
</evidence>
<evidence type="ECO:0000256" key="1">
    <source>
        <dbReference type="PROSITE-ProRule" id="PRU00221"/>
    </source>
</evidence>
<dbReference type="OMA" id="EHTFPQM"/>
<dbReference type="PANTHER" id="PTHR19847:SF7">
    <property type="entry name" value="DDB1- AND CUL4-ASSOCIATED FACTOR 11"/>
    <property type="match status" value="1"/>
</dbReference>
<proteinExistence type="predicted"/>
<dbReference type="SUPFAM" id="SSF50978">
    <property type="entry name" value="WD40 repeat-like"/>
    <property type="match status" value="1"/>
</dbReference>
<sequence>MFRLPPDFRLNNLRELLRNQEESSNGGAAARAARPPPKKRYFPELAIEPEEAGVQLLNSGEFGCPSPPHTLTSSRRYPTSVRTKLMAREIGAVKRPRYDLGRHVLPNCHGRPAVRLASRAYCGQFSEDGSFFYTCSQDFQVRLFDTTDPTSWQHYKTIHGSSGRWTITDATLSPDNSKIAYSSITSTVHLASTTPDDAGTHDALDFGSRMSGYGGFGIWSLRFSGDGHEICAGATGGAIYVYDIEARKTVLGVTGHRDDVNAVCWADESTNVLFSGSDDSVIRVWDRRSMVDGRASGVLAGHLEGITFISPKKDGRYVLSNGKDQTTKLWDIRKLISEEQWDHTARVDYTDAQYDYREAYYRGSLYEKHPNDVSVMSYAGHAIVSTLIRCGFSAPATTGQQYVYSGSHCGRLFIWNLDGTLAKTLNLDKAQGRRPNVRKIDTDEVSRTGRYRGRENDDGSCIRDAAWHPSLPVIATTSWHSTGGAIYVHEFMEDHSALASQPPVVKSFLRERRR</sequence>
<dbReference type="EMBL" id="MCFI01000029">
    <property type="protein sequence ID" value="ORY74595.1"/>
    <property type="molecule type" value="Genomic_DNA"/>
</dbReference>
<dbReference type="OrthoDB" id="63070at2759"/>
<keyword evidence="3" id="KW-1185">Reference proteome</keyword>
<feature type="repeat" description="WD" evidence="1">
    <location>
        <begin position="299"/>
        <end position="333"/>
    </location>
</feature>
<dbReference type="AlphaFoldDB" id="A0A1Y2EUS0"/>
<evidence type="ECO:0000313" key="2">
    <source>
        <dbReference type="EMBL" id="ORY74595.1"/>
    </source>
</evidence>
<protein>
    <submittedName>
        <fullName evidence="2">WD40-repeat-containing domain protein</fullName>
    </submittedName>
</protein>
<dbReference type="InterPro" id="IPR036322">
    <property type="entry name" value="WD40_repeat_dom_sf"/>
</dbReference>
<keyword evidence="1" id="KW-0853">WD repeat</keyword>
<dbReference type="GO" id="GO:0080008">
    <property type="term" value="C:Cul4-RING E3 ubiquitin ligase complex"/>
    <property type="evidence" value="ECO:0007669"/>
    <property type="project" value="TreeGrafter"/>
</dbReference>
<dbReference type="PANTHER" id="PTHR19847">
    <property type="entry name" value="DDB1- AND CUL4-ASSOCIATED FACTOR 11"/>
    <property type="match status" value="1"/>
</dbReference>
<dbReference type="Gene3D" id="2.130.10.10">
    <property type="entry name" value="YVTN repeat-like/Quinoprotein amine dehydrogenase"/>
    <property type="match status" value="2"/>
</dbReference>
<comment type="caution">
    <text evidence="2">The sequence shown here is derived from an EMBL/GenBank/DDBJ whole genome shotgun (WGS) entry which is preliminary data.</text>
</comment>